<dbReference type="Proteomes" id="UP000245466">
    <property type="component" value="Unassembled WGS sequence"/>
</dbReference>
<evidence type="ECO:0000313" key="2">
    <source>
        <dbReference type="Proteomes" id="UP000245466"/>
    </source>
</evidence>
<protein>
    <submittedName>
        <fullName evidence="1">Uncharacterized protein</fullName>
    </submittedName>
</protein>
<gene>
    <name evidence="1" type="ORF">C8E01_10160</name>
</gene>
<keyword evidence="2" id="KW-1185">Reference proteome</keyword>
<dbReference type="AlphaFoldDB" id="A0A2U1B4U0"/>
<comment type="caution">
    <text evidence="1">The sequence shown here is derived from an EMBL/GenBank/DDBJ whole genome shotgun (WGS) entry which is preliminary data.</text>
</comment>
<organism evidence="1 2">
    <name type="scientific">Pontibacter virosus</name>
    <dbReference type="NCBI Taxonomy" id="1765052"/>
    <lineage>
        <taxon>Bacteria</taxon>
        <taxon>Pseudomonadati</taxon>
        <taxon>Bacteroidota</taxon>
        <taxon>Cytophagia</taxon>
        <taxon>Cytophagales</taxon>
        <taxon>Hymenobacteraceae</taxon>
        <taxon>Pontibacter</taxon>
    </lineage>
</organism>
<dbReference type="EMBL" id="QEKI01000001">
    <property type="protein sequence ID" value="PVY43704.1"/>
    <property type="molecule type" value="Genomic_DNA"/>
</dbReference>
<evidence type="ECO:0000313" key="1">
    <source>
        <dbReference type="EMBL" id="PVY43704.1"/>
    </source>
</evidence>
<proteinExistence type="predicted"/>
<accession>A0A2U1B4U0</accession>
<sequence>MLKQYVQQIVTSTLHKAGLHTVYPSILER</sequence>
<reference evidence="1 2" key="1">
    <citation type="submission" date="2018-04" db="EMBL/GenBank/DDBJ databases">
        <title>Genomic Encyclopedia of Type Strains, Phase IV (KMG-IV): sequencing the most valuable type-strain genomes for metagenomic binning, comparative biology and taxonomic classification.</title>
        <authorList>
            <person name="Goeker M."/>
        </authorList>
    </citation>
    <scope>NUCLEOTIDE SEQUENCE [LARGE SCALE GENOMIC DNA]</scope>
    <source>
        <strain evidence="1 2">DSM 100231</strain>
    </source>
</reference>
<name>A0A2U1B4U0_9BACT</name>